<keyword evidence="1 7" id="KW-0597">Phosphoprotein</keyword>
<dbReference type="PROSITE" id="PS50110">
    <property type="entry name" value="RESPONSE_REGULATORY"/>
    <property type="match status" value="1"/>
</dbReference>
<organism evidence="10 11">
    <name type="scientific">Marinospirillum celere</name>
    <dbReference type="NCBI Taxonomy" id="1122252"/>
    <lineage>
        <taxon>Bacteria</taxon>
        <taxon>Pseudomonadati</taxon>
        <taxon>Pseudomonadota</taxon>
        <taxon>Gammaproteobacteria</taxon>
        <taxon>Oceanospirillales</taxon>
        <taxon>Oceanospirillaceae</taxon>
        <taxon>Marinospirillum</taxon>
    </lineage>
</organism>
<evidence type="ECO:0000313" key="11">
    <source>
        <dbReference type="Proteomes" id="UP000199058"/>
    </source>
</evidence>
<keyword evidence="11" id="KW-1185">Reference proteome</keyword>
<keyword evidence="5" id="KW-0805">Transcription regulation</keyword>
<evidence type="ECO:0000259" key="8">
    <source>
        <dbReference type="PROSITE" id="PS50045"/>
    </source>
</evidence>
<dbReference type="GO" id="GO:0000160">
    <property type="term" value="P:phosphorelay signal transduction system"/>
    <property type="evidence" value="ECO:0007669"/>
    <property type="project" value="UniProtKB-KW"/>
</dbReference>
<dbReference type="STRING" id="1122252.SAMN05660443_2459"/>
<evidence type="ECO:0000256" key="7">
    <source>
        <dbReference type="PROSITE-ProRule" id="PRU00169"/>
    </source>
</evidence>
<dbReference type="Gene3D" id="1.10.10.60">
    <property type="entry name" value="Homeodomain-like"/>
    <property type="match status" value="1"/>
</dbReference>
<protein>
    <submittedName>
        <fullName evidence="10">Two-component system, NtrC family, response regulator GlrR</fullName>
    </submittedName>
</protein>
<feature type="modified residue" description="4-aspartylphosphate" evidence="7">
    <location>
        <position position="64"/>
    </location>
</feature>
<evidence type="ECO:0000256" key="6">
    <source>
        <dbReference type="ARBA" id="ARBA00023163"/>
    </source>
</evidence>
<dbReference type="OrthoDB" id="9802066at2"/>
<dbReference type="SMART" id="SM00448">
    <property type="entry name" value="REC"/>
    <property type="match status" value="1"/>
</dbReference>
<dbReference type="GO" id="GO:0006355">
    <property type="term" value="P:regulation of DNA-templated transcription"/>
    <property type="evidence" value="ECO:0007669"/>
    <property type="project" value="InterPro"/>
</dbReference>
<feature type="domain" description="Sigma-54 factor interaction" evidence="8">
    <location>
        <begin position="144"/>
        <end position="368"/>
    </location>
</feature>
<dbReference type="PANTHER" id="PTHR32071:SF116">
    <property type="entry name" value="TRANSCRIPTIONAL REGULATORY PROTEIN GLRR"/>
    <property type="match status" value="1"/>
</dbReference>
<feature type="domain" description="Response regulatory" evidence="9">
    <location>
        <begin position="15"/>
        <end position="129"/>
    </location>
</feature>
<dbReference type="SUPFAM" id="SSF52540">
    <property type="entry name" value="P-loop containing nucleoside triphosphate hydrolases"/>
    <property type="match status" value="1"/>
</dbReference>
<gene>
    <name evidence="10" type="ORF">SAMN05660443_2459</name>
</gene>
<dbReference type="InterPro" id="IPR002078">
    <property type="entry name" value="Sigma_54_int"/>
</dbReference>
<dbReference type="SUPFAM" id="SSF52172">
    <property type="entry name" value="CheY-like"/>
    <property type="match status" value="1"/>
</dbReference>
<evidence type="ECO:0000256" key="3">
    <source>
        <dbReference type="ARBA" id="ARBA00022840"/>
    </source>
</evidence>
<dbReference type="InterPro" id="IPR027417">
    <property type="entry name" value="P-loop_NTPase"/>
</dbReference>
<dbReference type="PROSITE" id="PS50045">
    <property type="entry name" value="SIGMA54_INTERACT_4"/>
    <property type="match status" value="1"/>
</dbReference>
<dbReference type="CDD" id="cd00009">
    <property type="entry name" value="AAA"/>
    <property type="match status" value="1"/>
</dbReference>
<dbReference type="SMART" id="SM00382">
    <property type="entry name" value="AAA"/>
    <property type="match status" value="1"/>
</dbReference>
<evidence type="ECO:0000256" key="4">
    <source>
        <dbReference type="ARBA" id="ARBA00023012"/>
    </source>
</evidence>
<evidence type="ECO:0000256" key="2">
    <source>
        <dbReference type="ARBA" id="ARBA00022741"/>
    </source>
</evidence>
<dbReference type="FunFam" id="3.40.50.2300:FF:000018">
    <property type="entry name" value="DNA-binding transcriptional regulator NtrC"/>
    <property type="match status" value="1"/>
</dbReference>
<dbReference type="GO" id="GO:0005524">
    <property type="term" value="F:ATP binding"/>
    <property type="evidence" value="ECO:0007669"/>
    <property type="project" value="UniProtKB-KW"/>
</dbReference>
<name>A0A1I1ISC3_9GAMM</name>
<dbReference type="InterPro" id="IPR001789">
    <property type="entry name" value="Sig_transdc_resp-reg_receiver"/>
</dbReference>
<dbReference type="InterPro" id="IPR009057">
    <property type="entry name" value="Homeodomain-like_sf"/>
</dbReference>
<dbReference type="InterPro" id="IPR011006">
    <property type="entry name" value="CheY-like_superfamily"/>
</dbReference>
<dbReference type="AlphaFoldDB" id="A0A1I1ISC3"/>
<dbReference type="Gene3D" id="1.10.8.60">
    <property type="match status" value="1"/>
</dbReference>
<keyword evidence="2" id="KW-0547">Nucleotide-binding</keyword>
<dbReference type="PANTHER" id="PTHR32071">
    <property type="entry name" value="TRANSCRIPTIONAL REGULATORY PROTEIN"/>
    <property type="match status" value="1"/>
</dbReference>
<dbReference type="EMBL" id="FOLH01000005">
    <property type="protein sequence ID" value="SFC38632.1"/>
    <property type="molecule type" value="Genomic_DNA"/>
</dbReference>
<dbReference type="Gene3D" id="3.40.50.2300">
    <property type="match status" value="1"/>
</dbReference>
<keyword evidence="4" id="KW-0902">Two-component regulatory system</keyword>
<accession>A0A1I1ISC3</accession>
<dbReference type="SUPFAM" id="SSF46689">
    <property type="entry name" value="Homeodomain-like"/>
    <property type="match status" value="1"/>
</dbReference>
<evidence type="ECO:0000256" key="1">
    <source>
        <dbReference type="ARBA" id="ARBA00022553"/>
    </source>
</evidence>
<proteinExistence type="predicted"/>
<dbReference type="Gene3D" id="3.40.50.300">
    <property type="entry name" value="P-loop containing nucleotide triphosphate hydrolases"/>
    <property type="match status" value="1"/>
</dbReference>
<dbReference type="Pfam" id="PF25601">
    <property type="entry name" value="AAA_lid_14"/>
    <property type="match status" value="1"/>
</dbReference>
<dbReference type="Pfam" id="PF00072">
    <property type="entry name" value="Response_reg"/>
    <property type="match status" value="1"/>
</dbReference>
<sequence>MKLIPEIQPTNNPARILLVDDDLSLLKLLSLRLEAAGHQVTTAINGKEALESLQEAIPDVVLSDLRMDELDGLALFEEIQQNHPGLPVIILTAHGTIPDAVEATRQGVYGFLTKPVDKKELFSLIDKATAHRQPEAYPSWHAPLLARSEIMSEILAQAHKAAQTDINLLITGSAGTGKKLLAQCIHQASNRADQELYYLNCNSLPEELLAIELFGEAGQEASNQGLLSKAKGGTLYLEDLDCLPKNLQTQLLHSLQNKTYYPVGSTEPLPLKVRLLASSRLTARQLLEDANLREDLYYLIAVINLQLPDLSERAEDLPLLATHFLHKVAADSGHQVKEFSPEAMQLLAAAPWPGNIRQLIKVIEQCAILSQTSRISSSQVAAALDKETRALPSLNEARSEFERNYLIKVLKLAEGKVTEAARLAGRNRTDFYKLLNKHNLEAARFKEEAKRQKQG</sequence>
<evidence type="ECO:0000259" key="9">
    <source>
        <dbReference type="PROSITE" id="PS50110"/>
    </source>
</evidence>
<dbReference type="InterPro" id="IPR058031">
    <property type="entry name" value="AAA_lid_NorR"/>
</dbReference>
<dbReference type="Pfam" id="PF00158">
    <property type="entry name" value="Sigma54_activat"/>
    <property type="match status" value="1"/>
</dbReference>
<evidence type="ECO:0000256" key="5">
    <source>
        <dbReference type="ARBA" id="ARBA00023015"/>
    </source>
</evidence>
<keyword evidence="3" id="KW-0067">ATP-binding</keyword>
<dbReference type="RefSeq" id="WP_091964142.1">
    <property type="nucleotide sequence ID" value="NZ_FOLH01000005.1"/>
</dbReference>
<keyword evidence="6" id="KW-0804">Transcription</keyword>
<reference evidence="10 11" key="1">
    <citation type="submission" date="2016-10" db="EMBL/GenBank/DDBJ databases">
        <authorList>
            <person name="de Groot N.N."/>
        </authorList>
    </citation>
    <scope>NUCLEOTIDE SEQUENCE [LARGE SCALE GENOMIC DNA]</scope>
    <source>
        <strain evidence="10 11">DSM 18438</strain>
    </source>
</reference>
<dbReference type="Proteomes" id="UP000199058">
    <property type="component" value="Unassembled WGS sequence"/>
</dbReference>
<dbReference type="InterPro" id="IPR003593">
    <property type="entry name" value="AAA+_ATPase"/>
</dbReference>
<evidence type="ECO:0000313" key="10">
    <source>
        <dbReference type="EMBL" id="SFC38632.1"/>
    </source>
</evidence>